<reference evidence="1 2" key="2">
    <citation type="submission" date="2018-11" db="EMBL/GenBank/DDBJ databases">
        <authorList>
            <consortium name="Pathogen Informatics"/>
        </authorList>
    </citation>
    <scope>NUCLEOTIDE SEQUENCE [LARGE SCALE GENOMIC DNA]</scope>
</reference>
<protein>
    <submittedName>
        <fullName evidence="3">Recombinase domain-containing protein</fullName>
    </submittedName>
</protein>
<dbReference type="AlphaFoldDB" id="A0A0R3R9X7"/>
<gene>
    <name evidence="1" type="ORF">BTMF_LOCUS14812</name>
</gene>
<accession>A0A0R3R9X7</accession>
<dbReference type="EMBL" id="UZAG01021651">
    <property type="protein sequence ID" value="VDO51164.1"/>
    <property type="molecule type" value="Genomic_DNA"/>
</dbReference>
<keyword evidence="2" id="KW-1185">Reference proteome</keyword>
<name>A0A0R3R9X7_9BILA</name>
<dbReference type="Proteomes" id="UP000280834">
    <property type="component" value="Unassembled WGS sequence"/>
</dbReference>
<proteinExistence type="predicted"/>
<organism evidence="3">
    <name type="scientific">Brugia timori</name>
    <dbReference type="NCBI Taxonomy" id="42155"/>
    <lineage>
        <taxon>Eukaryota</taxon>
        <taxon>Metazoa</taxon>
        <taxon>Ecdysozoa</taxon>
        <taxon>Nematoda</taxon>
        <taxon>Chromadorea</taxon>
        <taxon>Rhabditida</taxon>
        <taxon>Spirurina</taxon>
        <taxon>Spiruromorpha</taxon>
        <taxon>Filarioidea</taxon>
        <taxon>Onchocercidae</taxon>
        <taxon>Brugia</taxon>
    </lineage>
</organism>
<evidence type="ECO:0000313" key="1">
    <source>
        <dbReference type="EMBL" id="VDO51164.1"/>
    </source>
</evidence>
<reference evidence="3" key="1">
    <citation type="submission" date="2017-02" db="UniProtKB">
        <authorList>
            <consortium name="WormBaseParasite"/>
        </authorList>
    </citation>
    <scope>IDENTIFICATION</scope>
</reference>
<dbReference type="STRING" id="42155.A0A0R3R9X7"/>
<evidence type="ECO:0000313" key="2">
    <source>
        <dbReference type="Proteomes" id="UP000280834"/>
    </source>
</evidence>
<sequence length="165" mass="19876">MLYVRFVSSLYGKTQNELTDMTSSVGHSYASCRTHIKYIGTIDIRSNLYIRPFEQVDQRVIKEVLDNLITEVCIMDAENGWHRRHIQRIFEKRQEERKRREMQQRALKIERLSARQLEAELGERIEWFKREVNKRRLKLEERAETEAGMIAPWRRPRSRPEKSEA</sequence>
<dbReference type="WBParaSite" id="BTMF_0001684001-mRNA-1">
    <property type="protein sequence ID" value="BTMF_0001684001-mRNA-1"/>
    <property type="gene ID" value="BTMF_0001684001"/>
</dbReference>
<evidence type="ECO:0000313" key="3">
    <source>
        <dbReference type="WBParaSite" id="BTMF_0001684001-mRNA-1"/>
    </source>
</evidence>